<feature type="region of interest" description="Disordered" evidence="1">
    <location>
        <begin position="80"/>
        <end position="99"/>
    </location>
</feature>
<dbReference type="Proteomes" id="UP000719412">
    <property type="component" value="Unassembled WGS sequence"/>
</dbReference>
<evidence type="ECO:0000256" key="1">
    <source>
        <dbReference type="SAM" id="MobiDB-lite"/>
    </source>
</evidence>
<accession>A0A8J6H4P2</accession>
<dbReference type="AlphaFoldDB" id="A0A8J6H4P2"/>
<dbReference type="EMBL" id="JABDTM020029049">
    <property type="protein sequence ID" value="KAH0808199.1"/>
    <property type="molecule type" value="Genomic_DNA"/>
</dbReference>
<proteinExistence type="predicted"/>
<comment type="caution">
    <text evidence="2">The sequence shown here is derived from an EMBL/GenBank/DDBJ whole genome shotgun (WGS) entry which is preliminary data.</text>
</comment>
<reference evidence="2" key="2">
    <citation type="submission" date="2021-08" db="EMBL/GenBank/DDBJ databases">
        <authorList>
            <person name="Eriksson T."/>
        </authorList>
    </citation>
    <scope>NUCLEOTIDE SEQUENCE</scope>
    <source>
        <strain evidence="2">Stoneville</strain>
        <tissue evidence="2">Whole head</tissue>
    </source>
</reference>
<name>A0A8J6H4P2_TENMO</name>
<evidence type="ECO:0000313" key="2">
    <source>
        <dbReference type="EMBL" id="KAH0808199.1"/>
    </source>
</evidence>
<sequence>MVENNDKIQQRDKDNKKRCGRCNKRKQRRMCAHGRVLQRENRRKRNRKLGREEEEWEKKIQRQGGKCREEEIDGMDRRKWMGSINGNKQGDEEWEEGKQ</sequence>
<keyword evidence="3" id="KW-1185">Reference proteome</keyword>
<gene>
    <name evidence="2" type="ORF">GEV33_014592</name>
</gene>
<feature type="compositionally biased region" description="Basic and acidic residues" evidence="1">
    <location>
        <begin position="1"/>
        <end position="17"/>
    </location>
</feature>
<organism evidence="2 3">
    <name type="scientific">Tenebrio molitor</name>
    <name type="common">Yellow mealworm beetle</name>
    <dbReference type="NCBI Taxonomy" id="7067"/>
    <lineage>
        <taxon>Eukaryota</taxon>
        <taxon>Metazoa</taxon>
        <taxon>Ecdysozoa</taxon>
        <taxon>Arthropoda</taxon>
        <taxon>Hexapoda</taxon>
        <taxon>Insecta</taxon>
        <taxon>Pterygota</taxon>
        <taxon>Neoptera</taxon>
        <taxon>Endopterygota</taxon>
        <taxon>Coleoptera</taxon>
        <taxon>Polyphaga</taxon>
        <taxon>Cucujiformia</taxon>
        <taxon>Tenebrionidae</taxon>
        <taxon>Tenebrio</taxon>
    </lineage>
</organism>
<feature type="region of interest" description="Disordered" evidence="1">
    <location>
        <begin position="1"/>
        <end position="26"/>
    </location>
</feature>
<evidence type="ECO:0000313" key="3">
    <source>
        <dbReference type="Proteomes" id="UP000719412"/>
    </source>
</evidence>
<reference evidence="2" key="1">
    <citation type="journal article" date="2020" name="J Insects Food Feed">
        <title>The yellow mealworm (Tenebrio molitor) genome: a resource for the emerging insects as food and feed industry.</title>
        <authorList>
            <person name="Eriksson T."/>
            <person name="Andere A."/>
            <person name="Kelstrup H."/>
            <person name="Emery V."/>
            <person name="Picard C."/>
        </authorList>
    </citation>
    <scope>NUCLEOTIDE SEQUENCE</scope>
    <source>
        <strain evidence="2">Stoneville</strain>
        <tissue evidence="2">Whole head</tissue>
    </source>
</reference>
<protein>
    <submittedName>
        <fullName evidence="2">Uncharacterized protein</fullName>
    </submittedName>
</protein>